<dbReference type="Pfam" id="PF12359">
    <property type="entry name" value="DUF3645"/>
    <property type="match status" value="1"/>
</dbReference>
<feature type="compositionally biased region" description="Acidic residues" evidence="7">
    <location>
        <begin position="2383"/>
        <end position="2392"/>
    </location>
</feature>
<dbReference type="Proteomes" id="UP001303473">
    <property type="component" value="Unassembled WGS sequence"/>
</dbReference>
<dbReference type="InterPro" id="IPR051346">
    <property type="entry name" value="OTU_Deubiquitinase"/>
</dbReference>
<evidence type="ECO:0000313" key="11">
    <source>
        <dbReference type="EMBL" id="KAK3938153.1"/>
    </source>
</evidence>
<comment type="catalytic activity">
    <reaction evidence="1">
        <text>Thiol-dependent hydrolysis of ester, thioester, amide, peptide and isopeptide bonds formed by the C-terminal Gly of ubiquitin (a 76-residue protein attached to proteins as an intracellular targeting signal).</text>
        <dbReference type="EC" id="3.4.19.12"/>
    </reaction>
</comment>
<evidence type="ECO:0000256" key="5">
    <source>
        <dbReference type="ARBA" id="ARBA00022801"/>
    </source>
</evidence>
<dbReference type="Pfam" id="PF20255">
    <property type="entry name" value="DUF6606"/>
    <property type="match status" value="1"/>
</dbReference>
<dbReference type="InterPro" id="IPR022105">
    <property type="entry name" value="DUF3645"/>
</dbReference>
<name>A0AAN6N5I6_9PEZI</name>
<dbReference type="PANTHER" id="PTHR13367:SF33">
    <property type="entry name" value="P-LOOP CONTAINING NUCLEOSIDE TRIPHOSPHATE HYDROLASE PROTEIN"/>
    <property type="match status" value="1"/>
</dbReference>
<sequence>MDLLASLYYHLVVPPIVPGSGVDETGKITQNLLTRLVRACRVLGQAGNAEVVDVCDRVAQSLTLCAQLNNGRLEKASLLGAFHTLETEFIILHVVEQNAGLIIRREIRDGVDTVIFESFEASPPTQDVLEAEGALQWDFPGRCSQIPYCEFTNSSFQSCLATFLEKGSAESLSRFAARSTKAGVDVIETRNTSDCALISQMLMSLLEAIGSHADTPRFRKRVRDDVNIGNEKIPWRRAPIWLILRVATRRQFCLELGDEVGVICYKYMVCALLTEFLDECTGKLPPEMAITLKAKLCRRLAKLETEKQQASGAAQKTLEGFLTTLGPWFETSIRSSTDQLHSAWNAYKSAITRGIPALPHRAPQTSTVLSLPNSGKHLDGLLSSAWQPQSRKTSVTSLANLKDGAITQVTTFANRCFQQVDLEARVLSNVKQNPVAVPGMSDENGQYWCIEHSKSINSYFDALSDPYIQNPGQMSIFILNILEVWVSMDQCAVKACPLLRDYHPVFTPYALDALHLPLPSDMRRLVRIQSYLQERCTKCQPKRGSIFDEAGTQAFAVNYVDESDDRDRLRRLWEKIRNASERSRDEKEREWEAKDDEFDSLSEKIAEGTCVCSRNPDGTRNVYGCEKCYNFRVRRRLTIATHEDYLPEDRNAAAAIVFELGIPTYLAAYRDATWKIFSRVGHPSRPSSSEKPALQLQDHPNLKQFMGKAQRGISLASLKKPFLNTHYKLFKMEIELEDILLPFGCDFSYYDMALGIWSKELDKPLTFQHLCGVHIPTGLQGTVIQKTNHPPATVDGPSSYTTIASQTKCPSSMSVHEFMAYQRLLTGESRRWFTMLVELGSSNLNFSTEDTMQLFNHLAVQAGSLKRSDATNHLREVHSVFRDDDFCTRLAEQIEKQKNCMDVLITLSLRLSHLASGNRRRSARQSLLGWISILQQAAGYGVWAALLWQDAMSGTDLTAFVEASVALQESLTLQRMLVQDMQTAYRLRSSHPQRLSDGISKAWPDCDGSGARTFSTWQILPAPHDRWATATISSAHYNFIEGHLLIDGKPLRDSADHLLASPVAWKNGQEIHLGLRGKEFIPGRVFKGSSGPDLPADLIENCSRVEIRRNQGELVSWETRMSDWVLDLNGRQAWRRQSILVDPHSKLAKRIHKIFEGFESSDYMTIYQAKSGPFRVEMKRLDLTFAVNGNGCLESRELRAEVDPNQDAGTLYGFESKIVIRDTANFLQRSIITALGELTYKRQGQHVRVFAKQTGKYAKFQIDDVLGRLKSAPEPHLLYSKALFHAATSFPIPDPLTNRTGTEEALYTLASGACQPWQPLAENAESILKSLASLCPGREYYPPDKRTLQRVRWDPQLTTTIQHDALEDAVQDILNKSSRLSVLSPPYAEPVELEITHLRRRGVAQRLVYERAYPGSEELPPRQDKLYGGIPKPAVGVYQIVRLLRLQSQQVAMKSDLASILRGWEVIGGFQNSSDWHSNSLRDLVDGSIGEQWGNLVNLCISATPSDMCQVIFRLGLLAFSARPNSDAIRALAAFACIVNLKTPPLLAKPPPSPFLSGSNTGTAPTIEVLEGFIAVGSTSIGPRAAGVNKQQWKEAKHEHQKACRAEVEKLAELLVRQWPCPKPFAYSFEIESEYLELEVAMEAVLPLWQRQYDHSKLWKWVSWAQGILDQHQGFLDVGEPRSLDFGATSQLDLPRGSVIPSLSVDLLRKDADDFSPTHSALPLARIEPSMNPALQQLGKANDGGEEAVVTKEMNQLQGILNDFPKASNQTGIRRQFTEDLKESLEALKVTRDQTPAPKEQPSLESIWGDILQARAQISSQLTRIREALQKDDQRFRWFAIGNLWPCMSSVSILELLRSTADYAFGKNMKESLVAFGLQLTHLQRLLRIRHSLLRKDGRKLKEEMENEGHANWNPSEYPDWLLLELDADLLIRDEQAEVAEATISPASGSNSVLQMNMGKGKTSCIVPMVMAVLAKRNLARLIVPKALLLQSAQVMQSRLGGLVGREVRRIPFSRRTPVNAHTLGMYEAQHMELYTVAGCLLSTPEFILSYKLSGLQQLVNCEFDVATKMMGLQSMLTNSCRDVLDESDFTLAVKTQLIYPSGPQLPLDGHPQRWEHIDSLRQKFGKAIDVLRRRQGAFPMVHFLKKSAEDALHSRIVDDISNGRTPIVRLSDSDLVKAKDHIKCVLTDDTPDWESIKRITDMLPDGSIAYKKLLLVRGLLANRILLLCLKKRHNVQYGLHPTRDPMAVPFEAKGVPSEQAEFGHPDVAILFTCLAFYYTGLNLSQFGDSLGHVLKSDDPAAEYDRWTHECDTLPEEFCHWNLINVDDKAQLERLWQHLRFNRSVLDHYMNTFVFPVHAKQFGVKLQASGWDLPLIIPVYGDEEGEDEEDEGPEYRDLGRSTGFSGTNDNKALLPLTIKQNDLPSLAQTNAEVLTYLLQPRNRQYRVIQKADGRRKSETEFLRDLRAEGIRVLIDAGAFIQEMANDTLAQTWLSIDTEAKAAVYFDNQNRAWVKHRGRKEALTLLSTPFAENLDECLVYLDEAHTRGTDLKLPPTAKGAVTLALGQTKDHTVQAAMRLRQLGTTQSVVFFAPPEVNQSVADVCNIDPKRASGSSRIDSAAVVRWLLEMSCQANENLHGLYLAQGADFCRRTNPEWENPDFLCYPEEKAEVLDAIVHPERQTLEQLYGPAVDDRKPLTSDISRPELKKFAEQLAEQARDAATYGSMATSALEEVEQEREVEFQVERVRQVQKPEHRKPLNFPGSLHPMILRFVETGRLALPKGFFHAFTALGSTNLGKKFGVKGTSSRLYVSAEFVRTIELGKRGWDDDYLRGTEWVLYAPSTQTALVIIPEEAELVIPRLRDPKNAARVHLIPYAAPVTKNMLPFSRLSYYALPPLPTGTEIPEWLTIELGILGGRLYFEYEEYAGLCWYLGLETPEGYFFGDEERTPLSLSFLLEWLTLRRKGQSVLHTPMGYICLRKQLREDHPFFTSRPSSSGQKSDGQGSGQQGEEEEEQHEILVGEDEEEDYDPDEDWSPSDEKGQVDSAYEADDEKGLVDGKDEEESDTDGDGEEVGSGDTTEVEDEEEAEGEGEKEGSPDEDSASPDLEEPEEPEEPEPELALAYRLQKVKLDEKLEELEKLE</sequence>
<feature type="domain" description="DUF3645" evidence="9">
    <location>
        <begin position="2241"/>
        <end position="2273"/>
    </location>
</feature>
<evidence type="ECO:0000259" key="9">
    <source>
        <dbReference type="Pfam" id="PF12359"/>
    </source>
</evidence>
<reference evidence="12" key="1">
    <citation type="journal article" date="2023" name="Mol. Phylogenet. Evol.">
        <title>Genome-scale phylogeny and comparative genomics of the fungal order Sordariales.</title>
        <authorList>
            <person name="Hensen N."/>
            <person name="Bonometti L."/>
            <person name="Westerberg I."/>
            <person name="Brannstrom I.O."/>
            <person name="Guillou S."/>
            <person name="Cros-Aarteil S."/>
            <person name="Calhoun S."/>
            <person name="Haridas S."/>
            <person name="Kuo A."/>
            <person name="Mondo S."/>
            <person name="Pangilinan J."/>
            <person name="Riley R."/>
            <person name="LaButti K."/>
            <person name="Andreopoulos B."/>
            <person name="Lipzen A."/>
            <person name="Chen C."/>
            <person name="Yan M."/>
            <person name="Daum C."/>
            <person name="Ng V."/>
            <person name="Clum A."/>
            <person name="Steindorff A."/>
            <person name="Ohm R.A."/>
            <person name="Martin F."/>
            <person name="Silar P."/>
            <person name="Natvig D.O."/>
            <person name="Lalanne C."/>
            <person name="Gautier V."/>
            <person name="Ament-Velasquez S.L."/>
            <person name="Kruys A."/>
            <person name="Hutchinson M.I."/>
            <person name="Powell A.J."/>
            <person name="Barry K."/>
            <person name="Miller A.N."/>
            <person name="Grigoriev I.V."/>
            <person name="Debuchy R."/>
            <person name="Gladieux P."/>
            <person name="Hiltunen Thoren M."/>
            <person name="Johannesson H."/>
        </authorList>
    </citation>
    <scope>NUCLEOTIDE SEQUENCE [LARGE SCALE GENOMIC DNA]</scope>
    <source>
        <strain evidence="12">CBS 340.73</strain>
    </source>
</reference>
<proteinExistence type="predicted"/>
<protein>
    <recommendedName>
        <fullName evidence="2">ubiquitinyl hydrolase 1</fullName>
        <ecNumber evidence="2">3.4.19.12</ecNumber>
    </recommendedName>
</protein>
<feature type="compositionally biased region" description="Acidic residues" evidence="7">
    <location>
        <begin position="3008"/>
        <end position="3035"/>
    </location>
</feature>
<evidence type="ECO:0000256" key="4">
    <source>
        <dbReference type="ARBA" id="ARBA00022786"/>
    </source>
</evidence>
<feature type="compositionally biased region" description="Acidic residues" evidence="7">
    <location>
        <begin position="3096"/>
        <end position="3116"/>
    </location>
</feature>
<evidence type="ECO:0000313" key="12">
    <source>
        <dbReference type="Proteomes" id="UP001303473"/>
    </source>
</evidence>
<dbReference type="InterPro" id="IPR022099">
    <property type="entry name" value="DUF3638"/>
</dbReference>
<keyword evidence="3" id="KW-0645">Protease</keyword>
<accession>A0AAN6N5I6</accession>
<dbReference type="Pfam" id="PF12340">
    <property type="entry name" value="DUF3638"/>
    <property type="match status" value="1"/>
</dbReference>
<feature type="region of interest" description="Disordered" evidence="7">
    <location>
        <begin position="2383"/>
        <end position="2406"/>
    </location>
</feature>
<comment type="caution">
    <text evidence="11">The sequence shown here is derived from an EMBL/GenBank/DDBJ whole genome shotgun (WGS) entry which is preliminary data.</text>
</comment>
<keyword evidence="12" id="KW-1185">Reference proteome</keyword>
<feature type="compositionally biased region" description="Acidic residues" evidence="7">
    <location>
        <begin position="3058"/>
        <end position="3088"/>
    </location>
</feature>
<dbReference type="GO" id="GO:0004843">
    <property type="term" value="F:cysteine-type deubiquitinase activity"/>
    <property type="evidence" value="ECO:0007669"/>
    <property type="project" value="UniProtKB-EC"/>
</dbReference>
<evidence type="ECO:0000256" key="3">
    <source>
        <dbReference type="ARBA" id="ARBA00022670"/>
    </source>
</evidence>
<keyword evidence="5" id="KW-0378">Hydrolase</keyword>
<evidence type="ECO:0000256" key="1">
    <source>
        <dbReference type="ARBA" id="ARBA00000707"/>
    </source>
</evidence>
<evidence type="ECO:0000259" key="8">
    <source>
        <dbReference type="Pfam" id="PF12340"/>
    </source>
</evidence>
<dbReference type="EC" id="3.4.19.12" evidence="2"/>
<feature type="region of interest" description="Disordered" evidence="7">
    <location>
        <begin position="2987"/>
        <end position="3118"/>
    </location>
</feature>
<evidence type="ECO:0000259" key="10">
    <source>
        <dbReference type="Pfam" id="PF20255"/>
    </source>
</evidence>
<keyword evidence="6" id="KW-0788">Thiol protease</keyword>
<feature type="domain" description="DUF3638" evidence="8">
    <location>
        <begin position="1910"/>
        <end position="2121"/>
    </location>
</feature>
<evidence type="ECO:0000256" key="2">
    <source>
        <dbReference type="ARBA" id="ARBA00012759"/>
    </source>
</evidence>
<evidence type="ECO:0000256" key="6">
    <source>
        <dbReference type="ARBA" id="ARBA00022807"/>
    </source>
</evidence>
<dbReference type="InterPro" id="IPR046541">
    <property type="entry name" value="DUF6606"/>
</dbReference>
<gene>
    <name evidence="11" type="ORF">QBC46DRAFT_441500</name>
</gene>
<dbReference type="PANTHER" id="PTHR13367">
    <property type="entry name" value="UBIQUITIN THIOESTERASE"/>
    <property type="match status" value="1"/>
</dbReference>
<organism evidence="11 12">
    <name type="scientific">Diplogelasinospora grovesii</name>
    <dbReference type="NCBI Taxonomy" id="303347"/>
    <lineage>
        <taxon>Eukaryota</taxon>
        <taxon>Fungi</taxon>
        <taxon>Dikarya</taxon>
        <taxon>Ascomycota</taxon>
        <taxon>Pezizomycotina</taxon>
        <taxon>Sordariomycetes</taxon>
        <taxon>Sordariomycetidae</taxon>
        <taxon>Sordariales</taxon>
        <taxon>Diplogelasinosporaceae</taxon>
        <taxon>Diplogelasinospora</taxon>
    </lineage>
</organism>
<dbReference type="EMBL" id="MU853836">
    <property type="protein sequence ID" value="KAK3938153.1"/>
    <property type="molecule type" value="Genomic_DNA"/>
</dbReference>
<evidence type="ECO:0000256" key="7">
    <source>
        <dbReference type="SAM" id="MobiDB-lite"/>
    </source>
</evidence>
<keyword evidence="4" id="KW-0833">Ubl conjugation pathway</keyword>
<feature type="domain" description="DUF6606" evidence="10">
    <location>
        <begin position="7"/>
        <end position="277"/>
    </location>
</feature>
<dbReference type="GO" id="GO:0006508">
    <property type="term" value="P:proteolysis"/>
    <property type="evidence" value="ECO:0007669"/>
    <property type="project" value="UniProtKB-KW"/>
</dbReference>